<dbReference type="InterPro" id="IPR058626">
    <property type="entry name" value="MdtA-like_b-barrel"/>
</dbReference>
<feature type="coiled-coil region" evidence="3">
    <location>
        <begin position="107"/>
        <end position="172"/>
    </location>
</feature>
<dbReference type="InterPro" id="IPR006143">
    <property type="entry name" value="RND_pump_MFP"/>
</dbReference>
<dbReference type="PROSITE" id="PS51257">
    <property type="entry name" value="PROKAR_LIPOPROTEIN"/>
    <property type="match status" value="1"/>
</dbReference>
<comment type="subcellular location">
    <subcellularLocation>
        <location evidence="1">Cell inner membrane</location>
        <topology evidence="1">Lipid-anchor</topology>
    </subcellularLocation>
</comment>
<proteinExistence type="inferred from homology"/>
<dbReference type="Pfam" id="PF25967">
    <property type="entry name" value="RND-MFP_C"/>
    <property type="match status" value="1"/>
</dbReference>
<evidence type="ECO:0000313" key="8">
    <source>
        <dbReference type="EMBL" id="GHF99879.1"/>
    </source>
</evidence>
<dbReference type="Pfam" id="PF25917">
    <property type="entry name" value="BSH_RND"/>
    <property type="match status" value="1"/>
</dbReference>
<evidence type="ECO:0000313" key="9">
    <source>
        <dbReference type="Proteomes" id="UP000623842"/>
    </source>
</evidence>
<accession>A0A919BNT7</accession>
<dbReference type="GO" id="GO:0005886">
    <property type="term" value="C:plasma membrane"/>
    <property type="evidence" value="ECO:0007669"/>
    <property type="project" value="UniProtKB-SubCell"/>
</dbReference>
<comment type="similarity">
    <text evidence="2">Belongs to the membrane fusion protein (MFP) (TC 8.A.1) family.</text>
</comment>
<name>A0A919BNT7_9GAMM</name>
<feature type="domain" description="Multidrug resistance protein MdtA-like C-terminal permuted SH3" evidence="7">
    <location>
        <begin position="308"/>
        <end position="369"/>
    </location>
</feature>
<dbReference type="Gene3D" id="2.40.420.20">
    <property type="match status" value="1"/>
</dbReference>
<dbReference type="GO" id="GO:0022857">
    <property type="term" value="F:transmembrane transporter activity"/>
    <property type="evidence" value="ECO:0007669"/>
    <property type="project" value="InterPro"/>
</dbReference>
<dbReference type="InterPro" id="IPR058627">
    <property type="entry name" value="MdtA-like_C"/>
</dbReference>
<gene>
    <name evidence="8" type="primary">acrA</name>
    <name evidence="8" type="ORF">GCM10017161_30540</name>
</gene>
<reference evidence="8" key="1">
    <citation type="journal article" date="2014" name="Int. J. Syst. Evol. Microbiol.">
        <title>Complete genome sequence of Corynebacterium casei LMG S-19264T (=DSM 44701T), isolated from a smear-ripened cheese.</title>
        <authorList>
            <consortium name="US DOE Joint Genome Institute (JGI-PGF)"/>
            <person name="Walter F."/>
            <person name="Albersmeier A."/>
            <person name="Kalinowski J."/>
            <person name="Ruckert C."/>
        </authorList>
    </citation>
    <scope>NUCLEOTIDE SEQUENCE</scope>
    <source>
        <strain evidence="8">KCTC 42731</strain>
    </source>
</reference>
<feature type="domain" description="Multidrug resistance protein MdtA-like alpha-helical hairpin" evidence="4">
    <location>
        <begin position="108"/>
        <end position="176"/>
    </location>
</feature>
<dbReference type="PANTHER" id="PTHR30158">
    <property type="entry name" value="ACRA/E-RELATED COMPONENT OF DRUG EFFLUX TRANSPORTER"/>
    <property type="match status" value="1"/>
</dbReference>
<evidence type="ECO:0000256" key="1">
    <source>
        <dbReference type="ARBA" id="ARBA00004519"/>
    </source>
</evidence>
<evidence type="ECO:0000256" key="3">
    <source>
        <dbReference type="SAM" id="Coils"/>
    </source>
</evidence>
<feature type="domain" description="Multidrug resistance protein MdtA-like barrel-sandwich hybrid" evidence="5">
    <location>
        <begin position="67"/>
        <end position="209"/>
    </location>
</feature>
<dbReference type="InterPro" id="IPR058624">
    <property type="entry name" value="MdtA-like_HH"/>
</dbReference>
<dbReference type="InterPro" id="IPR058625">
    <property type="entry name" value="MdtA-like_BSH"/>
</dbReference>
<dbReference type="GO" id="GO:0046677">
    <property type="term" value="P:response to antibiotic"/>
    <property type="evidence" value="ECO:0007669"/>
    <property type="project" value="TreeGrafter"/>
</dbReference>
<dbReference type="FunFam" id="2.40.420.20:FF:000001">
    <property type="entry name" value="Efflux RND transporter periplasmic adaptor subunit"/>
    <property type="match status" value="1"/>
</dbReference>
<dbReference type="AlphaFoldDB" id="A0A919BNT7"/>
<dbReference type="Gene3D" id="1.10.287.470">
    <property type="entry name" value="Helix hairpin bin"/>
    <property type="match status" value="1"/>
</dbReference>
<keyword evidence="3" id="KW-0175">Coiled coil</keyword>
<dbReference type="PANTHER" id="PTHR30158:SF3">
    <property type="entry name" value="MULTIDRUG EFFLUX PUMP SUBUNIT ACRA-RELATED"/>
    <property type="match status" value="1"/>
</dbReference>
<dbReference type="EMBL" id="BNCK01000007">
    <property type="protein sequence ID" value="GHF99879.1"/>
    <property type="molecule type" value="Genomic_DNA"/>
</dbReference>
<sequence length="389" mass="41696">MQRVNSFSFQFSAIVMALIIMSGCGQPEQAQAKGPAMQAMPVGVVTVKSQAITLTKELPGRVSASQIAEIRPQVTGIIQHRLFTEGAEVKQGQALYQIDPAIFEAQVATNKAAIKKAEANIANAKAKLTRYKNLLKTKAASQQDYDEAVASFKSAEADLLTAKAQLQTAEINLNYTKVKSPIDGQIGKSEVTAGALVNANQEGTLATVTQLDPIYVDLTQSSTELTRLKQAIASGTLTRDKELHSKVELMLEDGSVYPYPGKLKFSEVTVNTSTGSVSLRAEFPNPDKMLLPGMYVRAAIVEGVKESAILAPQRGVNRNTKGQPTALVVSKDNKVEPRVLTVDRTVGAQWLVTDGLVDGDQLIVEGLQKIRPGAPVSPVPAESSLNEVK</sequence>
<dbReference type="Pfam" id="PF25876">
    <property type="entry name" value="HH_MFP_RND"/>
    <property type="match status" value="1"/>
</dbReference>
<evidence type="ECO:0000259" key="4">
    <source>
        <dbReference type="Pfam" id="PF25876"/>
    </source>
</evidence>
<keyword evidence="9" id="KW-1185">Reference proteome</keyword>
<evidence type="ECO:0000259" key="6">
    <source>
        <dbReference type="Pfam" id="PF25944"/>
    </source>
</evidence>
<dbReference type="Pfam" id="PF25944">
    <property type="entry name" value="Beta-barrel_RND"/>
    <property type="match status" value="1"/>
</dbReference>
<dbReference type="RefSeq" id="WP_189772339.1">
    <property type="nucleotide sequence ID" value="NZ_BNCK01000007.1"/>
</dbReference>
<feature type="domain" description="Multidrug resistance protein MdtA-like beta-barrel" evidence="6">
    <location>
        <begin position="213"/>
        <end position="303"/>
    </location>
</feature>
<dbReference type="SUPFAM" id="SSF111369">
    <property type="entry name" value="HlyD-like secretion proteins"/>
    <property type="match status" value="1"/>
</dbReference>
<dbReference type="Gene3D" id="2.40.50.100">
    <property type="match status" value="1"/>
</dbReference>
<reference evidence="8" key="2">
    <citation type="submission" date="2020-09" db="EMBL/GenBank/DDBJ databases">
        <authorList>
            <person name="Sun Q."/>
            <person name="Kim S."/>
        </authorList>
    </citation>
    <scope>NUCLEOTIDE SEQUENCE</scope>
    <source>
        <strain evidence="8">KCTC 42731</strain>
    </source>
</reference>
<evidence type="ECO:0000259" key="5">
    <source>
        <dbReference type="Pfam" id="PF25917"/>
    </source>
</evidence>
<evidence type="ECO:0000259" key="7">
    <source>
        <dbReference type="Pfam" id="PF25967"/>
    </source>
</evidence>
<dbReference type="Proteomes" id="UP000623842">
    <property type="component" value="Unassembled WGS sequence"/>
</dbReference>
<organism evidence="8 9">
    <name type="scientific">Thalassotalea marina</name>
    <dbReference type="NCBI Taxonomy" id="1673741"/>
    <lineage>
        <taxon>Bacteria</taxon>
        <taxon>Pseudomonadati</taxon>
        <taxon>Pseudomonadota</taxon>
        <taxon>Gammaproteobacteria</taxon>
        <taxon>Alteromonadales</taxon>
        <taxon>Colwelliaceae</taxon>
        <taxon>Thalassotalea</taxon>
    </lineage>
</organism>
<comment type="caution">
    <text evidence="8">The sequence shown here is derived from an EMBL/GenBank/DDBJ whole genome shotgun (WGS) entry which is preliminary data.</text>
</comment>
<dbReference type="Gene3D" id="2.40.30.170">
    <property type="match status" value="1"/>
</dbReference>
<evidence type="ECO:0000256" key="2">
    <source>
        <dbReference type="ARBA" id="ARBA00009477"/>
    </source>
</evidence>
<dbReference type="NCBIfam" id="TIGR01730">
    <property type="entry name" value="RND_mfp"/>
    <property type="match status" value="1"/>
</dbReference>
<protein>
    <submittedName>
        <fullName evidence="8">MexX family efflux pump subunit</fullName>
    </submittedName>
</protein>